<dbReference type="Pfam" id="PF04194">
    <property type="entry name" value="PDCD2_C"/>
    <property type="match status" value="1"/>
</dbReference>
<dbReference type="KEGG" id="gmh:115551153"/>
<protein>
    <recommendedName>
        <fullName evidence="2">Programmed cell death protein 2 C-terminal domain-containing protein</fullName>
    </recommendedName>
</protein>
<evidence type="ECO:0000259" key="2">
    <source>
        <dbReference type="Pfam" id="PF04194"/>
    </source>
</evidence>
<dbReference type="InterPro" id="IPR052815">
    <property type="entry name" value="PDCD2-like_regulator"/>
</dbReference>
<reference evidence="3" key="2">
    <citation type="submission" date="2025-09" db="UniProtKB">
        <authorList>
            <consortium name="Ensembl"/>
        </authorList>
    </citation>
    <scope>IDENTIFICATION</scope>
</reference>
<dbReference type="GO" id="GO:0005737">
    <property type="term" value="C:cytoplasm"/>
    <property type="evidence" value="ECO:0007669"/>
    <property type="project" value="InterPro"/>
</dbReference>
<reference evidence="3" key="1">
    <citation type="submission" date="2025-08" db="UniProtKB">
        <authorList>
            <consortium name="Ensembl"/>
        </authorList>
    </citation>
    <scope>IDENTIFICATION</scope>
</reference>
<dbReference type="GO" id="GO:0006915">
    <property type="term" value="P:apoptotic process"/>
    <property type="evidence" value="ECO:0007669"/>
    <property type="project" value="TreeGrafter"/>
</dbReference>
<dbReference type="Ensembl" id="ENSGMOT00000025787.1">
    <property type="protein sequence ID" value="ENSGMOP00000059954.1"/>
    <property type="gene ID" value="ENSGMOG00000033624.1"/>
</dbReference>
<gene>
    <name evidence="3" type="primary">pdcd2l</name>
</gene>
<dbReference type="PANTHER" id="PTHR46421">
    <property type="entry name" value="PROGRAMMED CELL DEATH PROTEIN 2-LIKE"/>
    <property type="match status" value="1"/>
</dbReference>
<name>A0A8C5CFW4_GADMO</name>
<sequence length="376" mass="40654">MAAADQEVVLLGLCDGAADPKEHTSSCLNSKIGDQPDVFPGGSRPSTDCPLCGVPLVHVVQVYCPLEGSPYHRTLHLFACTRPACSGRPRAWRVLRSQALETEVLPTGPVPDPPVPLAAATDWCDAADDWGMEDDIGDVPTNELPPQVVEKPPAEQPVLLVPPEAEVHQVPSEVEVSAGLQQLSLRGDAALLRGFYISVVEESELRGGEAGLEHAQRLLREYEEREGTSVGTALEGEENTSGGEKYEKSRARHGDAAFSRFMKRVSLCPEQVLRYSWGGEPLFISDLPSNWAQMVPVCDSCGTRRTFELQLMPALVSLLRPAGPTPDPGVPTPDSAPLEFGTVLVFTCGGSCWTTGSSPREEFVFLQDDPDQQLFI</sequence>
<dbReference type="CTD" id="84306"/>
<dbReference type="PANTHER" id="PTHR46421:SF1">
    <property type="entry name" value="PROGRAMMED CELL DEATH PROTEIN 2-LIKE"/>
    <property type="match status" value="1"/>
</dbReference>
<proteinExistence type="predicted"/>
<evidence type="ECO:0000256" key="1">
    <source>
        <dbReference type="SAM" id="MobiDB-lite"/>
    </source>
</evidence>
<dbReference type="OrthoDB" id="366284at2759"/>
<dbReference type="InterPro" id="IPR007320">
    <property type="entry name" value="PDCD2_C"/>
</dbReference>
<organism evidence="3 4">
    <name type="scientific">Gadus morhua</name>
    <name type="common">Atlantic cod</name>
    <dbReference type="NCBI Taxonomy" id="8049"/>
    <lineage>
        <taxon>Eukaryota</taxon>
        <taxon>Metazoa</taxon>
        <taxon>Chordata</taxon>
        <taxon>Craniata</taxon>
        <taxon>Vertebrata</taxon>
        <taxon>Euteleostomi</taxon>
        <taxon>Actinopterygii</taxon>
        <taxon>Neopterygii</taxon>
        <taxon>Teleostei</taxon>
        <taxon>Neoteleostei</taxon>
        <taxon>Acanthomorphata</taxon>
        <taxon>Zeiogadaria</taxon>
        <taxon>Gadariae</taxon>
        <taxon>Gadiformes</taxon>
        <taxon>Gadoidei</taxon>
        <taxon>Gadidae</taxon>
        <taxon>Gadus</taxon>
    </lineage>
</organism>
<dbReference type="RefSeq" id="XP_030222572.1">
    <property type="nucleotide sequence ID" value="XM_030366712.1"/>
</dbReference>
<feature type="domain" description="Programmed cell death protein 2 C-terminal" evidence="2">
    <location>
        <begin position="255"/>
        <end position="368"/>
    </location>
</feature>
<evidence type="ECO:0000313" key="3">
    <source>
        <dbReference type="Ensembl" id="ENSGMOP00000059954.1"/>
    </source>
</evidence>
<dbReference type="AlphaFoldDB" id="A0A8C5CFW4"/>
<feature type="region of interest" description="Disordered" evidence="1">
    <location>
        <begin position="224"/>
        <end position="249"/>
    </location>
</feature>
<evidence type="ECO:0000313" key="4">
    <source>
        <dbReference type="Proteomes" id="UP000694546"/>
    </source>
</evidence>
<dbReference type="GeneTree" id="ENSGT00940000158339"/>
<keyword evidence="4" id="KW-1185">Reference proteome</keyword>
<accession>A0A8C5CFW4</accession>
<dbReference type="Proteomes" id="UP000694546">
    <property type="component" value="Chromosome 9"/>
</dbReference>
<dbReference type="GeneID" id="115551153"/>
<dbReference type="OMA" id="MPGPWAD"/>